<proteinExistence type="predicted"/>
<evidence type="ECO:0000313" key="2">
    <source>
        <dbReference type="Proteomes" id="UP000322667"/>
    </source>
</evidence>
<gene>
    <name evidence="1" type="ORF">ES332_A08G068100v1</name>
</gene>
<evidence type="ECO:0000313" key="1">
    <source>
        <dbReference type="EMBL" id="TYI13580.1"/>
    </source>
</evidence>
<accession>A0A5D2PFJ9</accession>
<sequence>MRSGSEYILCTAFSMTSALTNWSSVQKSFTHFQTIQIYNIFPPCL</sequence>
<organism evidence="1 2">
    <name type="scientific">Gossypium tomentosum</name>
    <name type="common">Hawaiian cotton</name>
    <name type="synonym">Gossypium sandvicense</name>
    <dbReference type="NCBI Taxonomy" id="34277"/>
    <lineage>
        <taxon>Eukaryota</taxon>
        <taxon>Viridiplantae</taxon>
        <taxon>Streptophyta</taxon>
        <taxon>Embryophyta</taxon>
        <taxon>Tracheophyta</taxon>
        <taxon>Spermatophyta</taxon>
        <taxon>Magnoliopsida</taxon>
        <taxon>eudicotyledons</taxon>
        <taxon>Gunneridae</taxon>
        <taxon>Pentapetalae</taxon>
        <taxon>rosids</taxon>
        <taxon>malvids</taxon>
        <taxon>Malvales</taxon>
        <taxon>Malvaceae</taxon>
        <taxon>Malvoideae</taxon>
        <taxon>Gossypium</taxon>
    </lineage>
</organism>
<protein>
    <submittedName>
        <fullName evidence="1">Uncharacterized protein</fullName>
    </submittedName>
</protein>
<dbReference type="EMBL" id="CM017617">
    <property type="protein sequence ID" value="TYI13580.1"/>
    <property type="molecule type" value="Genomic_DNA"/>
</dbReference>
<name>A0A5D2PFJ9_GOSTO</name>
<dbReference type="AlphaFoldDB" id="A0A5D2PFJ9"/>
<reference evidence="1 2" key="1">
    <citation type="submission" date="2019-07" db="EMBL/GenBank/DDBJ databases">
        <title>WGS assembly of Gossypium tomentosum.</title>
        <authorList>
            <person name="Chen Z.J."/>
            <person name="Sreedasyam A."/>
            <person name="Ando A."/>
            <person name="Song Q."/>
            <person name="De L."/>
            <person name="Hulse-Kemp A."/>
            <person name="Ding M."/>
            <person name="Ye W."/>
            <person name="Kirkbride R."/>
            <person name="Jenkins J."/>
            <person name="Plott C."/>
            <person name="Lovell J."/>
            <person name="Lin Y.-M."/>
            <person name="Vaughn R."/>
            <person name="Liu B."/>
            <person name="Li W."/>
            <person name="Simpson S."/>
            <person name="Scheffler B."/>
            <person name="Saski C."/>
            <person name="Grover C."/>
            <person name="Hu G."/>
            <person name="Conover J."/>
            <person name="Carlson J."/>
            <person name="Shu S."/>
            <person name="Boston L."/>
            <person name="Williams M."/>
            <person name="Peterson D."/>
            <person name="Mcgee K."/>
            <person name="Jones D."/>
            <person name="Wendel J."/>
            <person name="Stelly D."/>
            <person name="Grimwood J."/>
            <person name="Schmutz J."/>
        </authorList>
    </citation>
    <scope>NUCLEOTIDE SEQUENCE [LARGE SCALE GENOMIC DNA]</scope>
    <source>
        <strain evidence="1">7179.01</strain>
    </source>
</reference>
<keyword evidence="2" id="KW-1185">Reference proteome</keyword>
<dbReference type="Proteomes" id="UP000322667">
    <property type="component" value="Chromosome A08"/>
</dbReference>